<evidence type="ECO:0000313" key="3">
    <source>
        <dbReference type="Proteomes" id="UP001152888"/>
    </source>
</evidence>
<evidence type="ECO:0000313" key="2">
    <source>
        <dbReference type="EMBL" id="CAH1960072.1"/>
    </source>
</evidence>
<dbReference type="PANTHER" id="PTHR47412">
    <property type="entry name" value="FI01434P-RELATED"/>
    <property type="match status" value="1"/>
</dbReference>
<dbReference type="Proteomes" id="UP001152888">
    <property type="component" value="Unassembled WGS sequence"/>
</dbReference>
<proteinExistence type="predicted"/>
<dbReference type="OrthoDB" id="9974378at2759"/>
<dbReference type="PANTHER" id="PTHR47412:SF1">
    <property type="entry name" value="FI01434P-RELATED"/>
    <property type="match status" value="1"/>
</dbReference>
<name>A0A9P0JYX5_ACAOB</name>
<keyword evidence="3" id="KW-1185">Reference proteome</keyword>
<keyword evidence="1" id="KW-1133">Transmembrane helix</keyword>
<keyword evidence="1" id="KW-0472">Membrane</keyword>
<gene>
    <name evidence="2" type="ORF">ACAOBT_LOCUS3530</name>
</gene>
<evidence type="ECO:0000256" key="1">
    <source>
        <dbReference type="SAM" id="Phobius"/>
    </source>
</evidence>
<sequence>MSIGLRLTNRTFLLACIFSSLVVCLFILTNSRIQPSYKSHILSLRITTVNEEANQSKLPGYFVQYEHPVPSNISYCNFHYGLPLELKYSTEDEEYGPEMGPNSPYRILYNIITPKIDSNVPGITYATHMTSTFMRYVPELLRYWDGMLSIAAFVPEIDAAFVISQLNQFCYCLPGMSRVSFHFVYHKDIPPSKKYVYFTKPTSCKVDDSSKFDTYSKFYDD</sequence>
<reference evidence="2" key="1">
    <citation type="submission" date="2022-03" db="EMBL/GenBank/DDBJ databases">
        <authorList>
            <person name="Sayadi A."/>
        </authorList>
    </citation>
    <scope>NUCLEOTIDE SEQUENCE</scope>
</reference>
<feature type="transmembrane region" description="Helical" evidence="1">
    <location>
        <begin position="12"/>
        <end position="29"/>
    </location>
</feature>
<comment type="caution">
    <text evidence="2">The sequence shown here is derived from an EMBL/GenBank/DDBJ whole genome shotgun (WGS) entry which is preliminary data.</text>
</comment>
<accession>A0A9P0JYX5</accession>
<dbReference type="EMBL" id="CAKOFQ010006686">
    <property type="protein sequence ID" value="CAH1960072.1"/>
    <property type="molecule type" value="Genomic_DNA"/>
</dbReference>
<dbReference type="Pfam" id="PF13896">
    <property type="entry name" value="Glyco_transf_49"/>
    <property type="match status" value="1"/>
</dbReference>
<dbReference type="AlphaFoldDB" id="A0A9P0JYX5"/>
<keyword evidence="1" id="KW-0812">Transmembrane</keyword>
<protein>
    <submittedName>
        <fullName evidence="2">Uncharacterized protein</fullName>
    </submittedName>
</protein>
<organism evidence="2 3">
    <name type="scientific">Acanthoscelides obtectus</name>
    <name type="common">Bean weevil</name>
    <name type="synonym">Bruchus obtectus</name>
    <dbReference type="NCBI Taxonomy" id="200917"/>
    <lineage>
        <taxon>Eukaryota</taxon>
        <taxon>Metazoa</taxon>
        <taxon>Ecdysozoa</taxon>
        <taxon>Arthropoda</taxon>
        <taxon>Hexapoda</taxon>
        <taxon>Insecta</taxon>
        <taxon>Pterygota</taxon>
        <taxon>Neoptera</taxon>
        <taxon>Endopterygota</taxon>
        <taxon>Coleoptera</taxon>
        <taxon>Polyphaga</taxon>
        <taxon>Cucujiformia</taxon>
        <taxon>Chrysomeloidea</taxon>
        <taxon>Chrysomelidae</taxon>
        <taxon>Bruchinae</taxon>
        <taxon>Bruchini</taxon>
        <taxon>Acanthoscelides</taxon>
    </lineage>
</organism>